<dbReference type="EMBL" id="FOVP01000001">
    <property type="protein sequence ID" value="SFN36734.1"/>
    <property type="molecule type" value="Genomic_DNA"/>
</dbReference>
<accession>A0A1I4YFD4</accession>
<dbReference type="Gene3D" id="3.40.190.10">
    <property type="entry name" value="Periplasmic binding protein-like II"/>
    <property type="match status" value="1"/>
</dbReference>
<dbReference type="Pfam" id="PF12974">
    <property type="entry name" value="Phosphonate-bd"/>
    <property type="match status" value="1"/>
</dbReference>
<dbReference type="PANTHER" id="PTHR35841">
    <property type="entry name" value="PHOSPHONATES-BINDING PERIPLASMIC PROTEIN"/>
    <property type="match status" value="1"/>
</dbReference>
<evidence type="ECO:0000313" key="2">
    <source>
        <dbReference type="Proteomes" id="UP000198599"/>
    </source>
</evidence>
<sequence length="247" mass="26912">MIASLPMYDRVETRAANDRLWQAVHTHLGYGPDHLTRGGDVWDHWQSPDLILSQTCGYPYRARLHGHVALVGTPVLDLPDCPPGQYYSVFVVRADDPRETPGAFATARFAYNEALSQSGWAAPQTYAAAHGFSFSAPTQSGAHRASARAVAENRADIAALDALSWQMMARYDRFAASLRVLARTPPTPALPYITALGRDPAPLFDALKAGLRGLSEADRTTLGIRDLTRIEPEAYLAQPNPAPPPPN</sequence>
<organism evidence="1 2">
    <name type="scientific">Roseovarius lutimaris</name>
    <dbReference type="NCBI Taxonomy" id="1005928"/>
    <lineage>
        <taxon>Bacteria</taxon>
        <taxon>Pseudomonadati</taxon>
        <taxon>Pseudomonadota</taxon>
        <taxon>Alphaproteobacteria</taxon>
        <taxon>Rhodobacterales</taxon>
        <taxon>Roseobacteraceae</taxon>
        <taxon>Roseovarius</taxon>
    </lineage>
</organism>
<dbReference type="PANTHER" id="PTHR35841:SF1">
    <property type="entry name" value="PHOSPHONATES-BINDING PERIPLASMIC PROTEIN"/>
    <property type="match status" value="1"/>
</dbReference>
<proteinExistence type="predicted"/>
<name>A0A1I4YFD4_9RHOB</name>
<keyword evidence="2" id="KW-1185">Reference proteome</keyword>
<dbReference type="RefSeq" id="WP_092833347.1">
    <property type="nucleotide sequence ID" value="NZ_FOVP01000001.1"/>
</dbReference>
<dbReference type="AlphaFoldDB" id="A0A1I4YFD4"/>
<dbReference type="Proteomes" id="UP000198599">
    <property type="component" value="Unassembled WGS sequence"/>
</dbReference>
<reference evidence="2" key="1">
    <citation type="submission" date="2016-10" db="EMBL/GenBank/DDBJ databases">
        <authorList>
            <person name="Varghese N."/>
            <person name="Submissions S."/>
        </authorList>
    </citation>
    <scope>NUCLEOTIDE SEQUENCE [LARGE SCALE GENOMIC DNA]</scope>
    <source>
        <strain evidence="2">DSM 28463</strain>
    </source>
</reference>
<dbReference type="STRING" id="1005928.SAMN04487859_101186"/>
<protein>
    <submittedName>
        <fullName evidence="1">ABC transporter, phosphonate, substrate-binding protein</fullName>
    </submittedName>
</protein>
<evidence type="ECO:0000313" key="1">
    <source>
        <dbReference type="EMBL" id="SFN36734.1"/>
    </source>
</evidence>
<dbReference type="OrthoDB" id="7353682at2"/>
<gene>
    <name evidence="1" type="ORF">SAMN04487859_101186</name>
</gene>
<dbReference type="SUPFAM" id="SSF53850">
    <property type="entry name" value="Periplasmic binding protein-like II"/>
    <property type="match status" value="1"/>
</dbReference>